<dbReference type="PRINTS" id="PR01755">
    <property type="entry name" value="SECFTRNLCASE"/>
</dbReference>
<feature type="transmembrane region" description="Helical" evidence="9">
    <location>
        <begin position="159"/>
        <end position="177"/>
    </location>
</feature>
<dbReference type="InterPro" id="IPR022645">
    <property type="entry name" value="SecD/SecF_bac"/>
</dbReference>
<evidence type="ECO:0000256" key="1">
    <source>
        <dbReference type="ARBA" id="ARBA00004651"/>
    </source>
</evidence>
<comment type="subunit">
    <text evidence="9">Forms a complex with SecD. Part of the essential Sec protein translocation apparatus which comprises SecA, SecYEG and auxiliary proteins SecDF-YajC and YidC.</text>
</comment>
<dbReference type="NCBIfam" id="TIGR00966">
    <property type="entry name" value="transloc_SecF"/>
    <property type="match status" value="1"/>
</dbReference>
<keyword evidence="7 9" id="KW-0811">Translocation</keyword>
<dbReference type="Pfam" id="PF07549">
    <property type="entry name" value="Sec_GG"/>
    <property type="match status" value="1"/>
</dbReference>
<evidence type="ECO:0000256" key="2">
    <source>
        <dbReference type="ARBA" id="ARBA00022448"/>
    </source>
</evidence>
<keyword evidence="5 9" id="KW-0653">Protein transport</keyword>
<dbReference type="InterPro" id="IPR048634">
    <property type="entry name" value="SecD_SecF_C"/>
</dbReference>
<dbReference type="InterPro" id="IPR022813">
    <property type="entry name" value="SecD/SecF_arch_bac"/>
</dbReference>
<evidence type="ECO:0000256" key="4">
    <source>
        <dbReference type="ARBA" id="ARBA00022692"/>
    </source>
</evidence>
<dbReference type="PANTHER" id="PTHR30081:SF8">
    <property type="entry name" value="PROTEIN TRANSLOCASE SUBUNIT SECF"/>
    <property type="match status" value="1"/>
</dbReference>
<organism evidence="11 12">
    <name type="scientific">Psychromonas marina</name>
    <dbReference type="NCBI Taxonomy" id="88364"/>
    <lineage>
        <taxon>Bacteria</taxon>
        <taxon>Pseudomonadati</taxon>
        <taxon>Pseudomonadota</taxon>
        <taxon>Gammaproteobacteria</taxon>
        <taxon>Alteromonadales</taxon>
        <taxon>Psychromonadaceae</taxon>
        <taxon>Psychromonas</taxon>
    </lineage>
</organism>
<comment type="caution">
    <text evidence="11">The sequence shown here is derived from an EMBL/GenBank/DDBJ whole genome shotgun (WGS) entry which is preliminary data.</text>
</comment>
<keyword evidence="2 9" id="KW-0813">Transport</keyword>
<keyword evidence="3 9" id="KW-1003">Cell membrane</keyword>
<comment type="function">
    <text evidence="9">Part of the Sec protein translocase complex. Interacts with the SecYEG preprotein conducting channel. SecDF uses the proton motive force (PMF) to complete protein translocation after the ATP-dependent function of SecA.</text>
</comment>
<feature type="domain" description="Protein export membrane protein SecD/SecF C-terminal" evidence="10">
    <location>
        <begin position="107"/>
        <end position="279"/>
    </location>
</feature>
<comment type="subcellular location">
    <subcellularLocation>
        <location evidence="1 9">Cell membrane</location>
        <topology evidence="1 9">Multi-pass membrane protein</topology>
    </subcellularLocation>
</comment>
<gene>
    <name evidence="11" type="primary">secF_1</name>
    <name evidence="9" type="synonym">secF</name>
    <name evidence="11" type="ORF">GCM10007916_03030</name>
</gene>
<dbReference type="Proteomes" id="UP001157353">
    <property type="component" value="Unassembled WGS sequence"/>
</dbReference>
<dbReference type="NCBIfam" id="TIGR00916">
    <property type="entry name" value="2A0604s01"/>
    <property type="match status" value="1"/>
</dbReference>
<feature type="transmembrane region" description="Helical" evidence="9">
    <location>
        <begin position="129"/>
        <end position="147"/>
    </location>
</feature>
<feature type="transmembrane region" description="Helical" evidence="9">
    <location>
        <begin position="256"/>
        <end position="279"/>
    </location>
</feature>
<comment type="similarity">
    <text evidence="9">Belongs to the SecD/SecF family. SecF subfamily.</text>
</comment>
<evidence type="ECO:0000256" key="8">
    <source>
        <dbReference type="ARBA" id="ARBA00023136"/>
    </source>
</evidence>
<dbReference type="RefSeq" id="WP_284202354.1">
    <property type="nucleotide sequence ID" value="NZ_BSPQ01000001.1"/>
</dbReference>
<proteinExistence type="inferred from homology"/>
<dbReference type="SUPFAM" id="SSF82866">
    <property type="entry name" value="Multidrug efflux transporter AcrB transmembrane domain"/>
    <property type="match status" value="1"/>
</dbReference>
<dbReference type="InterPro" id="IPR055344">
    <property type="entry name" value="SecD_SecF_C_bact"/>
</dbReference>
<name>A0ABQ6DWY4_9GAMM</name>
<evidence type="ECO:0000313" key="11">
    <source>
        <dbReference type="EMBL" id="GLS89236.1"/>
    </source>
</evidence>
<evidence type="ECO:0000259" key="10">
    <source>
        <dbReference type="Pfam" id="PF02355"/>
    </source>
</evidence>
<feature type="transmembrane region" description="Helical" evidence="9">
    <location>
        <begin position="12"/>
        <end position="32"/>
    </location>
</feature>
<accession>A0ABQ6DWY4</accession>
<evidence type="ECO:0000256" key="9">
    <source>
        <dbReference type="HAMAP-Rule" id="MF_01464"/>
    </source>
</evidence>
<evidence type="ECO:0000256" key="3">
    <source>
        <dbReference type="ARBA" id="ARBA00022475"/>
    </source>
</evidence>
<keyword evidence="4 9" id="KW-0812">Transmembrane</keyword>
<dbReference type="EMBL" id="BSPQ01000001">
    <property type="protein sequence ID" value="GLS89236.1"/>
    <property type="molecule type" value="Genomic_DNA"/>
</dbReference>
<dbReference type="InterPro" id="IPR005665">
    <property type="entry name" value="SecF_bac"/>
</dbReference>
<feature type="transmembrane region" description="Helical" evidence="9">
    <location>
        <begin position="223"/>
        <end position="250"/>
    </location>
</feature>
<evidence type="ECO:0000313" key="12">
    <source>
        <dbReference type="Proteomes" id="UP001157353"/>
    </source>
</evidence>
<sequence>MKTTKTGFTLARYIGFYSSLVIILFSLLTIQFKGFNFAVDFTGGVITEIQTDQPVSETQLQTALSEVIDTPFSLINVGSDLQWSIRQGIDSEKMPETSLLMGNLDADFSVEVLSASVIGPQVGDELFEAGALAIIASLIAMLLYLSLRFEWRLASGSVAALFHDIIIVLGIFSLLQIEFDLTVLAALLAVIGYSLNDSIVISDRIREMLRTKMKGSLNEIINSAILSTLTRTLITSGTTLGTVSAIWLLAGQPLEGFSIALFTGILVGTFSSVCISATVPELLSLKREHYQRPEEVKEVENYR</sequence>
<evidence type="ECO:0000256" key="6">
    <source>
        <dbReference type="ARBA" id="ARBA00022989"/>
    </source>
</evidence>
<keyword evidence="6 9" id="KW-1133">Transmembrane helix</keyword>
<dbReference type="InterPro" id="IPR022646">
    <property type="entry name" value="SecD/SecF_CS"/>
</dbReference>
<evidence type="ECO:0000256" key="5">
    <source>
        <dbReference type="ARBA" id="ARBA00022927"/>
    </source>
</evidence>
<keyword evidence="12" id="KW-1185">Reference proteome</keyword>
<dbReference type="HAMAP" id="MF_01464_B">
    <property type="entry name" value="SecF_B"/>
    <property type="match status" value="1"/>
</dbReference>
<keyword evidence="8 9" id="KW-0472">Membrane</keyword>
<evidence type="ECO:0000256" key="7">
    <source>
        <dbReference type="ARBA" id="ARBA00023010"/>
    </source>
</evidence>
<dbReference type="Pfam" id="PF02355">
    <property type="entry name" value="SecD_SecF_C"/>
    <property type="match status" value="1"/>
</dbReference>
<feature type="transmembrane region" description="Helical" evidence="9">
    <location>
        <begin position="183"/>
        <end position="202"/>
    </location>
</feature>
<reference evidence="12" key="1">
    <citation type="journal article" date="2019" name="Int. J. Syst. Evol. Microbiol.">
        <title>The Global Catalogue of Microorganisms (GCM) 10K type strain sequencing project: providing services to taxonomists for standard genome sequencing and annotation.</title>
        <authorList>
            <consortium name="The Broad Institute Genomics Platform"/>
            <consortium name="The Broad Institute Genome Sequencing Center for Infectious Disease"/>
            <person name="Wu L."/>
            <person name="Ma J."/>
        </authorList>
    </citation>
    <scope>NUCLEOTIDE SEQUENCE [LARGE SCALE GENOMIC DNA]</scope>
    <source>
        <strain evidence="12">NBRC 103166</strain>
    </source>
</reference>
<dbReference type="PANTHER" id="PTHR30081">
    <property type="entry name" value="PROTEIN-EXPORT MEMBRANE PROTEIN SEC"/>
    <property type="match status" value="1"/>
</dbReference>
<dbReference type="Gene3D" id="1.20.1640.10">
    <property type="entry name" value="Multidrug efflux transporter AcrB transmembrane domain"/>
    <property type="match status" value="1"/>
</dbReference>
<protein>
    <recommendedName>
        <fullName evidence="9">Protein-export membrane protein SecF</fullName>
    </recommendedName>
</protein>